<protein>
    <submittedName>
        <fullName evidence="1">Uncharacterized protein</fullName>
    </submittedName>
</protein>
<sequence>MLSKRLRKMQAGAVNSMPMGYPVIQQTAMTAIGQPHFDATGCALTSCHVVHGIPAPVRFLPISINSGKDILMNGGTPEEAVSAVPCSISEINGSPASVASNNHFPFTPSEISGMALDASGLDATLTSAVASSEEFHLGQDCHIGSSKASLGSLGQLWNLNLSELTTDLANLGGEMDGITASREGSGGTRKLMPKGVLLMSKKNKRENLPFPRADLGALEDYTGSPFLPSDSDILLNSPERDDQVEEYFADPVTVPSAQSDEEKL</sequence>
<dbReference type="Proteomes" id="UP000734854">
    <property type="component" value="Unassembled WGS sequence"/>
</dbReference>
<evidence type="ECO:0000313" key="1">
    <source>
        <dbReference type="EMBL" id="KAG6527892.1"/>
    </source>
</evidence>
<evidence type="ECO:0000313" key="2">
    <source>
        <dbReference type="Proteomes" id="UP000734854"/>
    </source>
</evidence>
<reference evidence="1 2" key="1">
    <citation type="submission" date="2020-08" db="EMBL/GenBank/DDBJ databases">
        <title>Plant Genome Project.</title>
        <authorList>
            <person name="Zhang R.-G."/>
        </authorList>
    </citation>
    <scope>NUCLEOTIDE SEQUENCE [LARGE SCALE GENOMIC DNA]</scope>
    <source>
        <tissue evidence="1">Rhizome</tissue>
    </source>
</reference>
<dbReference type="EMBL" id="JACMSC010000003">
    <property type="protein sequence ID" value="KAG6527892.1"/>
    <property type="molecule type" value="Genomic_DNA"/>
</dbReference>
<accession>A0A8J5HUU7</accession>
<keyword evidence="2" id="KW-1185">Reference proteome</keyword>
<proteinExistence type="predicted"/>
<gene>
    <name evidence="1" type="ORF">ZIOFF_010026</name>
</gene>
<comment type="caution">
    <text evidence="1">The sequence shown here is derived from an EMBL/GenBank/DDBJ whole genome shotgun (WGS) entry which is preliminary data.</text>
</comment>
<name>A0A8J5HUU7_ZINOF</name>
<organism evidence="1 2">
    <name type="scientific">Zingiber officinale</name>
    <name type="common">Ginger</name>
    <name type="synonym">Amomum zingiber</name>
    <dbReference type="NCBI Taxonomy" id="94328"/>
    <lineage>
        <taxon>Eukaryota</taxon>
        <taxon>Viridiplantae</taxon>
        <taxon>Streptophyta</taxon>
        <taxon>Embryophyta</taxon>
        <taxon>Tracheophyta</taxon>
        <taxon>Spermatophyta</taxon>
        <taxon>Magnoliopsida</taxon>
        <taxon>Liliopsida</taxon>
        <taxon>Zingiberales</taxon>
        <taxon>Zingiberaceae</taxon>
        <taxon>Zingiber</taxon>
    </lineage>
</organism>
<dbReference type="AlphaFoldDB" id="A0A8J5HUU7"/>